<dbReference type="Pfam" id="PF12819">
    <property type="entry name" value="Malectin_like"/>
    <property type="match status" value="1"/>
</dbReference>
<evidence type="ECO:0000256" key="13">
    <source>
        <dbReference type="ARBA" id="ARBA00022989"/>
    </source>
</evidence>
<evidence type="ECO:0000256" key="20">
    <source>
        <dbReference type="SAM" id="SignalP"/>
    </source>
</evidence>
<evidence type="ECO:0000256" key="5">
    <source>
        <dbReference type="ARBA" id="ARBA00022614"/>
    </source>
</evidence>
<name>A0AAD8LAV1_TARER</name>
<gene>
    <name evidence="22" type="ORF">QVD17_03372</name>
</gene>
<keyword evidence="15" id="KW-0675">Receptor</keyword>
<dbReference type="SUPFAM" id="SSF56112">
    <property type="entry name" value="Protein kinase-like (PK-like)"/>
    <property type="match status" value="1"/>
</dbReference>
<evidence type="ECO:0000256" key="12">
    <source>
        <dbReference type="ARBA" id="ARBA00022840"/>
    </source>
</evidence>
<dbReference type="EMBL" id="JAUHHV010000001">
    <property type="protein sequence ID" value="KAK1437578.1"/>
    <property type="molecule type" value="Genomic_DNA"/>
</dbReference>
<proteinExistence type="predicted"/>
<feature type="domain" description="Protein kinase" evidence="21">
    <location>
        <begin position="570"/>
        <end position="846"/>
    </location>
</feature>
<dbReference type="Gene3D" id="3.30.200.20">
    <property type="entry name" value="Phosphorylase Kinase, domain 1"/>
    <property type="match status" value="1"/>
</dbReference>
<evidence type="ECO:0000256" key="3">
    <source>
        <dbReference type="ARBA" id="ARBA00022527"/>
    </source>
</evidence>
<dbReference type="FunFam" id="1.10.510.10:FF:000146">
    <property type="entry name" value="LRR receptor-like serine/threonine-protein kinase IOS1"/>
    <property type="match status" value="1"/>
</dbReference>
<dbReference type="InterPro" id="IPR000719">
    <property type="entry name" value="Prot_kinase_dom"/>
</dbReference>
<dbReference type="InterPro" id="IPR011009">
    <property type="entry name" value="Kinase-like_dom_sf"/>
</dbReference>
<feature type="signal peptide" evidence="20">
    <location>
        <begin position="1"/>
        <end position="21"/>
    </location>
</feature>
<keyword evidence="14 19" id="KW-0472">Membrane</keyword>
<evidence type="ECO:0000256" key="10">
    <source>
        <dbReference type="ARBA" id="ARBA00022741"/>
    </source>
</evidence>
<dbReference type="PROSITE" id="PS00107">
    <property type="entry name" value="PROTEIN_KINASE_ATP"/>
    <property type="match status" value="1"/>
</dbReference>
<keyword evidence="13 19" id="KW-1133">Transmembrane helix</keyword>
<feature type="binding site" evidence="18">
    <location>
        <position position="598"/>
    </location>
    <ligand>
        <name>ATP</name>
        <dbReference type="ChEBI" id="CHEBI:30616"/>
    </ligand>
</feature>
<evidence type="ECO:0000256" key="19">
    <source>
        <dbReference type="SAM" id="Phobius"/>
    </source>
</evidence>
<keyword evidence="5" id="KW-0433">Leucine-rich repeat</keyword>
<dbReference type="AlphaFoldDB" id="A0AAD8LAV1"/>
<dbReference type="InterPro" id="IPR024788">
    <property type="entry name" value="Malectin-like_Carb-bd_dom"/>
</dbReference>
<dbReference type="InterPro" id="IPR001611">
    <property type="entry name" value="Leu-rich_rpt"/>
</dbReference>
<dbReference type="PANTHER" id="PTHR45631">
    <property type="entry name" value="OS07G0107800 PROTEIN-RELATED"/>
    <property type="match status" value="1"/>
</dbReference>
<dbReference type="InterPro" id="IPR017441">
    <property type="entry name" value="Protein_kinase_ATP_BS"/>
</dbReference>
<evidence type="ECO:0000256" key="18">
    <source>
        <dbReference type="PROSITE-ProRule" id="PRU10141"/>
    </source>
</evidence>
<keyword evidence="6" id="KW-0808">Transferase</keyword>
<keyword evidence="9" id="KW-0677">Repeat</keyword>
<evidence type="ECO:0000256" key="4">
    <source>
        <dbReference type="ARBA" id="ARBA00022553"/>
    </source>
</evidence>
<dbReference type="SUPFAM" id="SSF52058">
    <property type="entry name" value="L domain-like"/>
    <property type="match status" value="1"/>
</dbReference>
<dbReference type="EC" id="2.7.11.1" evidence="2"/>
<keyword evidence="7 19" id="KW-0812">Transmembrane</keyword>
<dbReference type="Gene3D" id="1.10.510.10">
    <property type="entry name" value="Transferase(Phosphotransferase) domain 1"/>
    <property type="match status" value="1"/>
</dbReference>
<organism evidence="22 23">
    <name type="scientific">Tagetes erecta</name>
    <name type="common">African marigold</name>
    <dbReference type="NCBI Taxonomy" id="13708"/>
    <lineage>
        <taxon>Eukaryota</taxon>
        <taxon>Viridiplantae</taxon>
        <taxon>Streptophyta</taxon>
        <taxon>Embryophyta</taxon>
        <taxon>Tracheophyta</taxon>
        <taxon>Spermatophyta</taxon>
        <taxon>Magnoliopsida</taxon>
        <taxon>eudicotyledons</taxon>
        <taxon>Gunneridae</taxon>
        <taxon>Pentapetalae</taxon>
        <taxon>asterids</taxon>
        <taxon>campanulids</taxon>
        <taxon>Asterales</taxon>
        <taxon>Asteraceae</taxon>
        <taxon>Asteroideae</taxon>
        <taxon>Heliantheae alliance</taxon>
        <taxon>Tageteae</taxon>
        <taxon>Tagetes</taxon>
    </lineage>
</organism>
<keyword evidence="8 20" id="KW-0732">Signal</keyword>
<comment type="caution">
    <text evidence="22">The sequence shown here is derived from an EMBL/GenBank/DDBJ whole genome shotgun (WGS) entry which is preliminary data.</text>
</comment>
<evidence type="ECO:0000256" key="16">
    <source>
        <dbReference type="ARBA" id="ARBA00047899"/>
    </source>
</evidence>
<keyword evidence="12 18" id="KW-0067">ATP-binding</keyword>
<evidence type="ECO:0000313" key="22">
    <source>
        <dbReference type="EMBL" id="KAK1437578.1"/>
    </source>
</evidence>
<keyword evidence="10 18" id="KW-0547">Nucleotide-binding</keyword>
<dbReference type="Gene3D" id="3.80.10.10">
    <property type="entry name" value="Ribonuclease Inhibitor"/>
    <property type="match status" value="1"/>
</dbReference>
<reference evidence="22" key="1">
    <citation type="journal article" date="2023" name="bioRxiv">
        <title>Improved chromosome-level genome assembly for marigold (Tagetes erecta).</title>
        <authorList>
            <person name="Jiang F."/>
            <person name="Yuan L."/>
            <person name="Wang S."/>
            <person name="Wang H."/>
            <person name="Xu D."/>
            <person name="Wang A."/>
            <person name="Fan W."/>
        </authorList>
    </citation>
    <scope>NUCLEOTIDE SEQUENCE</scope>
    <source>
        <strain evidence="22">WSJ</strain>
        <tissue evidence="22">Leaf</tissue>
    </source>
</reference>
<protein>
    <recommendedName>
        <fullName evidence="2">non-specific serine/threonine protein kinase</fullName>
        <ecNumber evidence="2">2.7.11.1</ecNumber>
    </recommendedName>
</protein>
<dbReference type="InterPro" id="IPR008271">
    <property type="entry name" value="Ser/Thr_kinase_AS"/>
</dbReference>
<dbReference type="CDD" id="cd14066">
    <property type="entry name" value="STKc_IRAK"/>
    <property type="match status" value="1"/>
</dbReference>
<dbReference type="GO" id="GO:0016020">
    <property type="term" value="C:membrane"/>
    <property type="evidence" value="ECO:0007669"/>
    <property type="project" value="UniProtKB-SubCell"/>
</dbReference>
<dbReference type="FunFam" id="3.80.10.10:FF:000129">
    <property type="entry name" value="Leucine-rich repeat receptor-like kinase"/>
    <property type="match status" value="1"/>
</dbReference>
<dbReference type="PROSITE" id="PS50011">
    <property type="entry name" value="PROTEIN_KINASE_DOM"/>
    <property type="match status" value="1"/>
</dbReference>
<dbReference type="GO" id="GO:0004674">
    <property type="term" value="F:protein serine/threonine kinase activity"/>
    <property type="evidence" value="ECO:0007669"/>
    <property type="project" value="UniProtKB-KW"/>
</dbReference>
<evidence type="ECO:0000256" key="8">
    <source>
        <dbReference type="ARBA" id="ARBA00022729"/>
    </source>
</evidence>
<comment type="catalytic activity">
    <reaction evidence="17">
        <text>L-seryl-[protein] + ATP = O-phospho-L-seryl-[protein] + ADP + H(+)</text>
        <dbReference type="Rhea" id="RHEA:17989"/>
        <dbReference type="Rhea" id="RHEA-COMP:9863"/>
        <dbReference type="Rhea" id="RHEA-COMP:11604"/>
        <dbReference type="ChEBI" id="CHEBI:15378"/>
        <dbReference type="ChEBI" id="CHEBI:29999"/>
        <dbReference type="ChEBI" id="CHEBI:30616"/>
        <dbReference type="ChEBI" id="CHEBI:83421"/>
        <dbReference type="ChEBI" id="CHEBI:456216"/>
        <dbReference type="EC" id="2.7.11.1"/>
    </reaction>
</comment>
<dbReference type="Pfam" id="PF07714">
    <property type="entry name" value="PK_Tyr_Ser-Thr"/>
    <property type="match status" value="1"/>
</dbReference>
<dbReference type="GO" id="GO:0005524">
    <property type="term" value="F:ATP binding"/>
    <property type="evidence" value="ECO:0007669"/>
    <property type="project" value="UniProtKB-UniRule"/>
</dbReference>
<comment type="subcellular location">
    <subcellularLocation>
        <location evidence="1">Membrane</location>
        <topology evidence="1">Single-pass membrane protein</topology>
    </subcellularLocation>
</comment>
<evidence type="ECO:0000256" key="7">
    <source>
        <dbReference type="ARBA" id="ARBA00022692"/>
    </source>
</evidence>
<dbReference type="FunFam" id="3.30.200.20:FF:000394">
    <property type="entry name" value="Leucine-rich repeat receptor-like protein kinase"/>
    <property type="match status" value="1"/>
</dbReference>
<accession>A0AAD8LAV1</accession>
<dbReference type="Proteomes" id="UP001229421">
    <property type="component" value="Unassembled WGS sequence"/>
</dbReference>
<evidence type="ECO:0000256" key="2">
    <source>
        <dbReference type="ARBA" id="ARBA00012513"/>
    </source>
</evidence>
<evidence type="ECO:0000256" key="17">
    <source>
        <dbReference type="ARBA" id="ARBA00048679"/>
    </source>
</evidence>
<keyword evidence="11" id="KW-0418">Kinase</keyword>
<evidence type="ECO:0000256" key="14">
    <source>
        <dbReference type="ARBA" id="ARBA00023136"/>
    </source>
</evidence>
<keyword evidence="23" id="KW-1185">Reference proteome</keyword>
<feature type="chain" id="PRO_5042236144" description="non-specific serine/threonine protein kinase" evidence="20">
    <location>
        <begin position="22"/>
        <end position="847"/>
    </location>
</feature>
<keyword evidence="3" id="KW-0723">Serine/threonine-protein kinase</keyword>
<dbReference type="PANTHER" id="PTHR45631:SF143">
    <property type="entry name" value="LEUCINE-RICH REPEAT PROTEIN KINASE"/>
    <property type="match status" value="1"/>
</dbReference>
<evidence type="ECO:0000256" key="6">
    <source>
        <dbReference type="ARBA" id="ARBA00022679"/>
    </source>
</evidence>
<keyword evidence="4" id="KW-0597">Phosphoprotein</keyword>
<evidence type="ECO:0000256" key="15">
    <source>
        <dbReference type="ARBA" id="ARBA00023170"/>
    </source>
</evidence>
<sequence length="847" mass="94633">MVLFLYLFLLCLTAGFIHVHAQIQTGYISIDCGSQENFNYVDLDTGISYTSDGSFVTTGVNKNISLEYAYPNSPNLPQPLSDLRSFPQGNKNCYTLRPNGGKTSLNLIRATFMYGNYDGENKLPEFDLYLGVNLWLSIKFKNSSDVITTEIISVALEDTYSVCLVNVGLGIPFISGLELRPLDGSIYKTDPEISGSLVLFQRLDIGYTNGSGRYSDDIYDRIWSTYNSPSWDSLHTSLDIDISGDSYRAPNEVMQTGSTPKNGTEYLEFSWSVSDPKARFYIYLYFADLVVLGRNQTREFNVSWNEVQLFGNVRPRAYYASTFYNLRPLVGNKHKISIMKSANANVPPMLNAIEIYRVLEFSENATFSRDVDAVVNIRTTYKINRNWVGDPCGPKKYSWEGIICNYTNSNPPQIILLNLSASDLTGQIAASIANLSSLETLDLSNNSLTGPIPDFLENLTVLKSLDLRGNQLSGYVPKSLLERSRTGLLKLSVDSRNLCDSGSCQSNKKKILIPILASLLPFLVVLLLLIIFWRAKRKQKASKTSSNEEGRTIESNNKQFTYAEVANMTNNFQTPIGKGGFGTVYLGTLKNGKQAAVKLLSSSSSQGYNEFQNEAELLMRVHHKNLAAFVGYSHDNNRMALVYEYMANGNLKSYISDRNTHPLSWEMRLKIAIDAAQGLEYLHHGCRPAIIHRDVKSANILLSENLDAKIADFGLSKGLPDDKTTHILTDVIGTTGYLDPEYHRSHNLTEKSDVYSFGIVLLELITGQPAIIKSMDHIHIMQYVGQYLEKGEITSVIDEQMRDDLNLNSVCKAIEISVACTRAMSIQRMTMGEVKRVFGDGNGPWTE</sequence>
<evidence type="ECO:0000256" key="9">
    <source>
        <dbReference type="ARBA" id="ARBA00022737"/>
    </source>
</evidence>
<evidence type="ECO:0000313" key="23">
    <source>
        <dbReference type="Proteomes" id="UP001229421"/>
    </source>
</evidence>
<dbReference type="InterPro" id="IPR032675">
    <property type="entry name" value="LRR_dom_sf"/>
</dbReference>
<comment type="catalytic activity">
    <reaction evidence="16">
        <text>L-threonyl-[protein] + ATP = O-phospho-L-threonyl-[protein] + ADP + H(+)</text>
        <dbReference type="Rhea" id="RHEA:46608"/>
        <dbReference type="Rhea" id="RHEA-COMP:11060"/>
        <dbReference type="Rhea" id="RHEA-COMP:11605"/>
        <dbReference type="ChEBI" id="CHEBI:15378"/>
        <dbReference type="ChEBI" id="CHEBI:30013"/>
        <dbReference type="ChEBI" id="CHEBI:30616"/>
        <dbReference type="ChEBI" id="CHEBI:61977"/>
        <dbReference type="ChEBI" id="CHEBI:456216"/>
        <dbReference type="EC" id="2.7.11.1"/>
    </reaction>
</comment>
<dbReference type="InterPro" id="IPR001245">
    <property type="entry name" value="Ser-Thr/Tyr_kinase_cat_dom"/>
</dbReference>
<evidence type="ECO:0000256" key="1">
    <source>
        <dbReference type="ARBA" id="ARBA00004167"/>
    </source>
</evidence>
<dbReference type="PROSITE" id="PS00108">
    <property type="entry name" value="PROTEIN_KINASE_ST"/>
    <property type="match status" value="1"/>
</dbReference>
<evidence type="ECO:0000256" key="11">
    <source>
        <dbReference type="ARBA" id="ARBA00022777"/>
    </source>
</evidence>
<dbReference type="PROSITE" id="PS51450">
    <property type="entry name" value="LRR"/>
    <property type="match status" value="1"/>
</dbReference>
<evidence type="ECO:0000259" key="21">
    <source>
        <dbReference type="PROSITE" id="PS50011"/>
    </source>
</evidence>
<feature type="transmembrane region" description="Helical" evidence="19">
    <location>
        <begin position="511"/>
        <end position="533"/>
    </location>
</feature>
<dbReference type="Pfam" id="PF13855">
    <property type="entry name" value="LRR_8"/>
    <property type="match status" value="1"/>
</dbReference>
<dbReference type="SMART" id="SM00220">
    <property type="entry name" value="S_TKc"/>
    <property type="match status" value="1"/>
</dbReference>